<organism evidence="2 3">
    <name type="scientific">Enterococcus lacertideformus</name>
    <dbReference type="NCBI Taxonomy" id="2771493"/>
    <lineage>
        <taxon>Bacteria</taxon>
        <taxon>Bacillati</taxon>
        <taxon>Bacillota</taxon>
        <taxon>Bacilli</taxon>
        <taxon>Lactobacillales</taxon>
        <taxon>Enterococcaceae</taxon>
        <taxon>Enterococcus</taxon>
    </lineage>
</organism>
<dbReference type="InterPro" id="IPR011990">
    <property type="entry name" value="TPR-like_helical_dom_sf"/>
</dbReference>
<dbReference type="Pfam" id="PF13432">
    <property type="entry name" value="TPR_16"/>
    <property type="match status" value="1"/>
</dbReference>
<feature type="repeat" description="TPR" evidence="1">
    <location>
        <begin position="33"/>
        <end position="66"/>
    </location>
</feature>
<dbReference type="Gene3D" id="1.25.40.10">
    <property type="entry name" value="Tetratricopeptide repeat domain"/>
    <property type="match status" value="2"/>
</dbReference>
<dbReference type="SUPFAM" id="SSF48452">
    <property type="entry name" value="TPR-like"/>
    <property type="match status" value="1"/>
</dbReference>
<evidence type="ECO:0000256" key="1">
    <source>
        <dbReference type="PROSITE-ProRule" id="PRU00339"/>
    </source>
</evidence>
<gene>
    <name evidence="2" type="ORF">IC227_05115</name>
</gene>
<dbReference type="GO" id="GO:0051301">
    <property type="term" value="P:cell division"/>
    <property type="evidence" value="ECO:0007669"/>
    <property type="project" value="TreeGrafter"/>
</dbReference>
<name>A0A931F9M8_9ENTE</name>
<dbReference type="AlphaFoldDB" id="A0A931F9M8"/>
<dbReference type="EMBL" id="JADAKE010000014">
    <property type="protein sequence ID" value="MBF8807840.1"/>
    <property type="molecule type" value="Genomic_DNA"/>
</dbReference>
<comment type="caution">
    <text evidence="2">The sequence shown here is derived from an EMBL/GenBank/DDBJ whole genome shotgun (WGS) entry which is preliminary data.</text>
</comment>
<proteinExistence type="predicted"/>
<dbReference type="Pfam" id="PF14559">
    <property type="entry name" value="TPR_19"/>
    <property type="match status" value="1"/>
</dbReference>
<dbReference type="Pfam" id="PF25058">
    <property type="entry name" value="ARM_TT21"/>
    <property type="match status" value="1"/>
</dbReference>
<sequence length="419" mass="48329">MNTNSEKMLQALSEEDLTQAQLYLTQALKEDPADVLAELGEELLTIGFLEEAKQIYKQLLAQYPDNDEFYIPLAEIAIEDNEIDQAFEYLENISKESDYYPQALLAVADLYQVIGIPEVSEAKLKEAATLLPDEPLIQFALAELYFSVDRFAEAATIYEKLLASNIKEVSGISMQERFGQALSMQGEFEAAILPLEQALQENRTDDRLFRLAFTNLQLKENEKAINYLQELREVNPQYQSLYLYLGQALQEEELIEEAQKVLEEGIKENPYQVELYHLASENAYRMREKEKAEKFLLDALALGEKQDETLLTLSNLYLDEERYEEVIAILDQMEDTGNPYVKWNMAHAYNEMEEFSLAAVHYEQAYHELAHEPDFLKEYGFFLREEGQSAQTQELLTHYLELEPGDLEVLSVLDDLAER</sequence>
<dbReference type="SMART" id="SM00028">
    <property type="entry name" value="TPR"/>
    <property type="match status" value="6"/>
</dbReference>
<evidence type="ECO:0000313" key="3">
    <source>
        <dbReference type="Proteomes" id="UP000637757"/>
    </source>
</evidence>
<protein>
    <submittedName>
        <fullName evidence="2">Tetratricopeptide repeat protein</fullName>
    </submittedName>
</protein>
<keyword evidence="3" id="KW-1185">Reference proteome</keyword>
<dbReference type="PANTHER" id="PTHR12558:SF50">
    <property type="entry name" value="ASSEMBLY CHAPERONE OF RPL4-RELATED"/>
    <property type="match status" value="1"/>
</dbReference>
<evidence type="ECO:0000313" key="2">
    <source>
        <dbReference type="EMBL" id="MBF8807840.1"/>
    </source>
</evidence>
<dbReference type="PANTHER" id="PTHR12558">
    <property type="entry name" value="CELL DIVISION CYCLE 16,23,27"/>
    <property type="match status" value="1"/>
</dbReference>
<dbReference type="Proteomes" id="UP000637757">
    <property type="component" value="Unassembled WGS sequence"/>
</dbReference>
<accession>A0A931F9M8</accession>
<keyword evidence="1" id="KW-0802">TPR repeat</keyword>
<reference evidence="2" key="1">
    <citation type="submission" date="2020-09" db="EMBL/GenBank/DDBJ databases">
        <title>Genomic insights into the novelty and pathogenicity of a unique biofilm-forming Enterococcus sp. bacteria (Enterococcus lacertideformus) identified in reptiles.</title>
        <authorList>
            <person name="Agius J.E."/>
            <person name="Phalen D.N."/>
            <person name="Rose K."/>
            <person name="Eden J.-S."/>
        </authorList>
    </citation>
    <scope>NUCLEOTIDE SEQUENCE</scope>
    <source>
        <strain evidence="2">PHRS 0518</strain>
    </source>
</reference>
<dbReference type="PROSITE" id="PS50005">
    <property type="entry name" value="TPR"/>
    <property type="match status" value="1"/>
</dbReference>
<dbReference type="InterPro" id="IPR019734">
    <property type="entry name" value="TPR_rpt"/>
</dbReference>